<dbReference type="Pfam" id="PF14602">
    <property type="entry name" value="Hexapep_2"/>
    <property type="match status" value="2"/>
</dbReference>
<dbReference type="PATRIC" id="fig|1217706.3.peg.596"/>
<dbReference type="EMBL" id="APRW01000008">
    <property type="protein sequence ID" value="ENX24006.1"/>
    <property type="molecule type" value="Genomic_DNA"/>
</dbReference>
<dbReference type="InterPro" id="IPR001451">
    <property type="entry name" value="Hexapep"/>
</dbReference>
<dbReference type="AlphaFoldDB" id="N9Q271"/>
<dbReference type="Proteomes" id="UP000013173">
    <property type="component" value="Unassembled WGS sequence"/>
</dbReference>
<dbReference type="PANTHER" id="PTHR23416:SF78">
    <property type="entry name" value="LIPOPOLYSACCHARIDE BIOSYNTHESIS O-ACETYL TRANSFERASE WBBJ-RELATED"/>
    <property type="match status" value="1"/>
</dbReference>
<name>N9Q271_9GAMM</name>
<dbReference type="CDD" id="cd04647">
    <property type="entry name" value="LbH_MAT_like"/>
    <property type="match status" value="1"/>
</dbReference>
<keyword evidence="2" id="KW-1185">Reference proteome</keyword>
<evidence type="ECO:0000313" key="2">
    <source>
        <dbReference type="Proteomes" id="UP000013173"/>
    </source>
</evidence>
<dbReference type="InterPro" id="IPR051159">
    <property type="entry name" value="Hexapeptide_acetyltransf"/>
</dbReference>
<dbReference type="InterPro" id="IPR011004">
    <property type="entry name" value="Trimer_LpxA-like_sf"/>
</dbReference>
<organism evidence="1 2">
    <name type="scientific">Acinetobacter vivianii</name>
    <dbReference type="NCBI Taxonomy" id="1776742"/>
    <lineage>
        <taxon>Bacteria</taxon>
        <taxon>Pseudomonadati</taxon>
        <taxon>Pseudomonadota</taxon>
        <taxon>Gammaproteobacteria</taxon>
        <taxon>Moraxellales</taxon>
        <taxon>Moraxellaceae</taxon>
        <taxon>Acinetobacter</taxon>
    </lineage>
</organism>
<evidence type="ECO:0000313" key="1">
    <source>
        <dbReference type="EMBL" id="ENX24006.1"/>
    </source>
</evidence>
<dbReference type="Gene3D" id="2.160.10.10">
    <property type="entry name" value="Hexapeptide repeat proteins"/>
    <property type="match status" value="2"/>
</dbReference>
<sequence length="199" mass="21788">MLIMKIMKLFTIFFTSFRTYFYSIAFGKKLKKIGKNVKFDINGKVVFGKNLTIENGATIIVEKDAKLEIGDNVFIGENTYIKCYGGNIKIGDHVSVNSKSFLNGAGGLLIGDNTRIGTQTIMISSNHIFEDKNVLIKDQGTSRAGISIGKDVWLGARVTILDGVFIKDRIVVGACSLVNKTIAENGVYVGIPARKVKDI</sequence>
<comment type="caution">
    <text evidence="1">The sequence shown here is derived from an EMBL/GenBank/DDBJ whole genome shotgun (WGS) entry which is preliminary data.</text>
</comment>
<protein>
    <recommendedName>
        <fullName evidence="3">Acyltransferase</fullName>
    </recommendedName>
</protein>
<dbReference type="SUPFAM" id="SSF51161">
    <property type="entry name" value="Trimeric LpxA-like enzymes"/>
    <property type="match status" value="2"/>
</dbReference>
<dbReference type="RefSeq" id="WP_005255806.1">
    <property type="nucleotide sequence ID" value="NZ_BMDR01000008.1"/>
</dbReference>
<reference evidence="1 2" key="1">
    <citation type="submission" date="2013-02" db="EMBL/GenBank/DDBJ databases">
        <title>The Genome Sequence of Acinetobacter sp. NIPH 2168.</title>
        <authorList>
            <consortium name="The Broad Institute Genome Sequencing Platform"/>
            <consortium name="The Broad Institute Genome Sequencing Center for Infectious Disease"/>
            <person name="Cerqueira G."/>
            <person name="Feldgarden M."/>
            <person name="Courvalin P."/>
            <person name="Perichon B."/>
            <person name="Grillot-Courvalin C."/>
            <person name="Clermont D."/>
            <person name="Rocha E."/>
            <person name="Yoon E.-J."/>
            <person name="Nemec A."/>
            <person name="Walker B."/>
            <person name="Young S.K."/>
            <person name="Zeng Q."/>
            <person name="Gargeya S."/>
            <person name="Fitzgerald M."/>
            <person name="Haas B."/>
            <person name="Abouelleil A."/>
            <person name="Alvarado L."/>
            <person name="Arachchi H.M."/>
            <person name="Berlin A.M."/>
            <person name="Chapman S.B."/>
            <person name="Dewar J."/>
            <person name="Goldberg J."/>
            <person name="Griggs A."/>
            <person name="Gujja S."/>
            <person name="Hansen M."/>
            <person name="Howarth C."/>
            <person name="Imamovic A."/>
            <person name="Larimer J."/>
            <person name="McCowan C."/>
            <person name="Murphy C."/>
            <person name="Neiman D."/>
            <person name="Pearson M."/>
            <person name="Priest M."/>
            <person name="Roberts A."/>
            <person name="Saif S."/>
            <person name="Shea T."/>
            <person name="Sisk P."/>
            <person name="Sykes S."/>
            <person name="Wortman J."/>
            <person name="Nusbaum C."/>
            <person name="Birren B."/>
        </authorList>
    </citation>
    <scope>NUCLEOTIDE SEQUENCE [LARGE SCALE GENOMIC DNA]</scope>
    <source>
        <strain evidence="1 2">NIPH 2168</strain>
    </source>
</reference>
<evidence type="ECO:0008006" key="3">
    <source>
        <dbReference type="Google" id="ProtNLM"/>
    </source>
</evidence>
<accession>N9Q271</accession>
<gene>
    <name evidence="1" type="ORF">F892_00623</name>
</gene>
<proteinExistence type="predicted"/>
<dbReference type="HOGENOM" id="CLU_051638_7_0_6"/>
<dbReference type="GeneID" id="303684835"/>
<dbReference type="PANTHER" id="PTHR23416">
    <property type="entry name" value="SIALIC ACID SYNTHASE-RELATED"/>
    <property type="match status" value="1"/>
</dbReference>